<dbReference type="GO" id="GO:0071973">
    <property type="term" value="P:bacterial-type flagellum-dependent cell motility"/>
    <property type="evidence" value="ECO:0007669"/>
    <property type="project" value="TreeGrafter"/>
</dbReference>
<organism evidence="8 9">
    <name type="scientific">Aminomonas paucivorans DSM 12260</name>
    <dbReference type="NCBI Taxonomy" id="584708"/>
    <lineage>
        <taxon>Bacteria</taxon>
        <taxon>Thermotogati</taxon>
        <taxon>Synergistota</taxon>
        <taxon>Synergistia</taxon>
        <taxon>Synergistales</taxon>
        <taxon>Synergistaceae</taxon>
        <taxon>Aminomonas</taxon>
    </lineage>
</organism>
<comment type="subunit">
    <text evidence="2 5">Homopentamer.</text>
</comment>
<dbReference type="Pfam" id="PF02465">
    <property type="entry name" value="FliD_N"/>
    <property type="match status" value="1"/>
</dbReference>
<dbReference type="AlphaFoldDB" id="E3CUF9"/>
<dbReference type="GO" id="GO:0009424">
    <property type="term" value="C:bacterial-type flagellum hook"/>
    <property type="evidence" value="ECO:0007669"/>
    <property type="project" value="UniProtKB-UniRule"/>
</dbReference>
<accession>E3CUF9</accession>
<keyword evidence="3" id="KW-0175">Coiled coil</keyword>
<evidence type="ECO:0000256" key="1">
    <source>
        <dbReference type="ARBA" id="ARBA00009764"/>
    </source>
</evidence>
<dbReference type="RefSeq" id="WP_006301185.1">
    <property type="nucleotide sequence ID" value="NZ_CM001022.1"/>
</dbReference>
<feature type="domain" description="Flagellar hook-associated protein 2 N-terminal" evidence="6">
    <location>
        <begin position="13"/>
        <end position="114"/>
    </location>
</feature>
<dbReference type="InterPro" id="IPR010809">
    <property type="entry name" value="FliD_C"/>
</dbReference>
<dbReference type="PANTHER" id="PTHR30288">
    <property type="entry name" value="FLAGELLAR CAP/ASSEMBLY PROTEIN FLID"/>
    <property type="match status" value="1"/>
</dbReference>
<comment type="subcellular location">
    <subcellularLocation>
        <location evidence="5">Secreted</location>
    </subcellularLocation>
    <subcellularLocation>
        <location evidence="5">Bacterial flagellum</location>
    </subcellularLocation>
</comment>
<feature type="domain" description="Flagellar hook-associated protein 2 C-terminal" evidence="7">
    <location>
        <begin position="694"/>
        <end position="821"/>
    </location>
</feature>
<reference evidence="8 9" key="1">
    <citation type="journal article" date="2010" name="Stand. Genomic Sci.">
        <title>Non-contiguous finished genome sequence of Aminomonas paucivorans type strain (GLU-3).</title>
        <authorList>
            <person name="Pitluck S."/>
            <person name="Yasawong M."/>
            <person name="Held B."/>
            <person name="Lapidus A."/>
            <person name="Nolan M."/>
            <person name="Copeland A."/>
            <person name="Lucas S."/>
            <person name="Del Rio T.G."/>
            <person name="Tice H."/>
            <person name="Cheng J.F."/>
            <person name="Chertkov O."/>
            <person name="Goodwin L."/>
            <person name="Tapia R."/>
            <person name="Han C."/>
            <person name="Liolios K."/>
            <person name="Ivanova N."/>
            <person name="Mavromatis K."/>
            <person name="Ovchinnikova G."/>
            <person name="Pati A."/>
            <person name="Chen A."/>
            <person name="Palaniappan K."/>
            <person name="Land M."/>
            <person name="Hauser L."/>
            <person name="Chang Y.J."/>
            <person name="Jeffries C.D."/>
            <person name="Pukall R."/>
            <person name="Spring S."/>
            <person name="Rohde M."/>
            <person name="Sikorski J."/>
            <person name="Goker M."/>
            <person name="Woyke T."/>
            <person name="Bristow J."/>
            <person name="Eisen J.A."/>
            <person name="Markowitz V."/>
            <person name="Hugenholtz P."/>
            <person name="Kyrpides N.C."/>
            <person name="Klenk H.P."/>
        </authorList>
    </citation>
    <scope>NUCLEOTIDE SEQUENCE [LARGE SCALE GENOMIC DNA]</scope>
    <source>
        <strain evidence="8 9">DSM 12260</strain>
    </source>
</reference>
<dbReference type="OrthoDB" id="1530at2"/>
<dbReference type="EMBL" id="CM001022">
    <property type="protein sequence ID" value="EFQ23975.1"/>
    <property type="molecule type" value="Genomic_DNA"/>
</dbReference>
<evidence type="ECO:0000256" key="3">
    <source>
        <dbReference type="ARBA" id="ARBA00023054"/>
    </source>
</evidence>
<evidence type="ECO:0000259" key="6">
    <source>
        <dbReference type="Pfam" id="PF02465"/>
    </source>
</evidence>
<keyword evidence="8" id="KW-0969">Cilium</keyword>
<name>E3CUF9_9BACT</name>
<keyword evidence="5" id="KW-0964">Secreted</keyword>
<dbReference type="Proteomes" id="UP000005096">
    <property type="component" value="Chromosome"/>
</dbReference>
<dbReference type="HOGENOM" id="CLU_341286_0_0_0"/>
<keyword evidence="8" id="KW-0282">Flagellum</keyword>
<protein>
    <recommendedName>
        <fullName evidence="5">Flagellar hook-associated protein 2</fullName>
        <shortName evidence="5">HAP2</shortName>
    </recommendedName>
    <alternativeName>
        <fullName evidence="5">Flagellar cap protein</fullName>
    </alternativeName>
</protein>
<dbReference type="GO" id="GO:0005576">
    <property type="term" value="C:extracellular region"/>
    <property type="evidence" value="ECO:0007669"/>
    <property type="project" value="UniProtKB-SubCell"/>
</dbReference>
<dbReference type="PANTHER" id="PTHR30288:SF0">
    <property type="entry name" value="FLAGELLAR HOOK-ASSOCIATED PROTEIN 2"/>
    <property type="match status" value="1"/>
</dbReference>
<sequence>MSDPMFQFTGVASQIDWGTMLDKIMAKARKPEELWKSEKDTLELKKGLYEEFSGGLKQFRTTLASLKLPSTYQQKAAEFATLEPSGKDSKSIVTATVDTSAAINQWKIKVNQTALNERRVSDRTDSVSEALNLAGTFRVYVGQQWADIEVKSSDSLRDINLNLQKALDSSSKPLAITAKIVDNRLVLESSQSGLGSTGLRSSETFTMGSSDAVYLTREASGLYPDSVTIKSGTKTYTAGTDFTYDAAQGLITWTGATKPAAGTTFEVTYTQESVTRGSGADLEDSLGTPAPHPAGITIKSGSTSYTLGKDFTYDQSAGTITWLATGSRPADGATYTVTHQHSFDNNVFTLQDITGTLVSGTLASGTGLGLGQAANHTAAQDALLEIDGLAVTRSSNEINDLIAGVKLKLVGTGTVNLDVTLDAEAAVKGIQSFVSAYNDVMDWINIRLSEESKVDKSTTSDATKNDDFYKKFGLLHGDSMLWQIKDQMRLFFATPVTGLPNAQTTKSFSSSTNSLGLSGTFTVDVAGKRGKIEVTPSDSLESLRAKLTGIKDITEGSAGTALGGELPLTVSIQNGRLVIQTTSSGTPGTTTRRESIMHNNGTNEDVLPFTPNANPPISGRFSISQGSTVFQEGVDYRIETRSDVEHGTVENRVVWLSGKSPSASAAYTVNYTYDPNMTVVTTDGTGLDSLDFHQDNSKTSLAYAGLATEKANYGKSGKLEFDTKTFMSRMTTDNDAIANLMSTAMGKLDTYLGNLVDSSQTTVGDTTAVKGRVASQIKSIENQMKAIDKRITDFEVRMTLMQQSYYSQFVAMEKNMSKLNQQLSWMTSMTAKLNGTASASS</sequence>
<keyword evidence="8" id="KW-0966">Cell projection</keyword>
<proteinExistence type="inferred from homology"/>
<dbReference type="InterPro" id="IPR040026">
    <property type="entry name" value="FliD"/>
</dbReference>
<comment type="function">
    <text evidence="5">Required for morphogenesis and for the elongation of the flagellar filament by facilitating polymerization of the flagellin monomers at the tip of growing filament. Forms a capping structure, which prevents flagellin subunits (transported through the central channel of the flagellum) from leaking out without polymerization at the distal end.</text>
</comment>
<evidence type="ECO:0000313" key="8">
    <source>
        <dbReference type="EMBL" id="EFQ23975.1"/>
    </source>
</evidence>
<dbReference type="STRING" id="584708.Apau_1556"/>
<evidence type="ECO:0000256" key="4">
    <source>
        <dbReference type="ARBA" id="ARBA00023143"/>
    </source>
</evidence>
<dbReference type="Pfam" id="PF07195">
    <property type="entry name" value="FliD_C"/>
    <property type="match status" value="2"/>
</dbReference>
<keyword evidence="9" id="KW-1185">Reference proteome</keyword>
<comment type="similarity">
    <text evidence="1 5">Belongs to the FliD family.</text>
</comment>
<keyword evidence="4 5" id="KW-0975">Bacterial flagellum</keyword>
<dbReference type="InterPro" id="IPR003481">
    <property type="entry name" value="FliD_N"/>
</dbReference>
<dbReference type="GO" id="GO:0009421">
    <property type="term" value="C:bacterial-type flagellum filament cap"/>
    <property type="evidence" value="ECO:0007669"/>
    <property type="project" value="InterPro"/>
</dbReference>
<evidence type="ECO:0000259" key="7">
    <source>
        <dbReference type="Pfam" id="PF07195"/>
    </source>
</evidence>
<dbReference type="eggNOG" id="COG1345">
    <property type="taxonomic scope" value="Bacteria"/>
</dbReference>
<gene>
    <name evidence="8" type="ORF">Apau_1556</name>
</gene>
<evidence type="ECO:0000256" key="5">
    <source>
        <dbReference type="RuleBase" id="RU362066"/>
    </source>
</evidence>
<feature type="domain" description="Flagellar hook-associated protein 2 C-terminal" evidence="7">
    <location>
        <begin position="379"/>
        <end position="520"/>
    </location>
</feature>
<dbReference type="PaxDb" id="584708-Apau_1556"/>
<dbReference type="GO" id="GO:0007155">
    <property type="term" value="P:cell adhesion"/>
    <property type="evidence" value="ECO:0007669"/>
    <property type="project" value="InterPro"/>
</dbReference>
<evidence type="ECO:0000256" key="2">
    <source>
        <dbReference type="ARBA" id="ARBA00011255"/>
    </source>
</evidence>
<evidence type="ECO:0000313" key="9">
    <source>
        <dbReference type="Proteomes" id="UP000005096"/>
    </source>
</evidence>